<feature type="transmembrane region" description="Helical" evidence="5">
    <location>
        <begin position="142"/>
        <end position="158"/>
    </location>
</feature>
<feature type="transmembrane region" description="Helical" evidence="5">
    <location>
        <begin position="45"/>
        <end position="66"/>
    </location>
</feature>
<dbReference type="InterPro" id="IPR020846">
    <property type="entry name" value="MFS_dom"/>
</dbReference>
<feature type="transmembrane region" description="Helical" evidence="5">
    <location>
        <begin position="164"/>
        <end position="182"/>
    </location>
</feature>
<evidence type="ECO:0000256" key="5">
    <source>
        <dbReference type="SAM" id="Phobius"/>
    </source>
</evidence>
<feature type="transmembrane region" description="Helical" evidence="5">
    <location>
        <begin position="390"/>
        <end position="410"/>
    </location>
</feature>
<sequence>MTKLRWVMIGLCFLANVINFLDRSNLAVAVPHIQKDLGLNPTSTGLALSAFFWTYAFMQLPVGWLIDRLGVRVCLAVSVCWWSVFTATTAFATGLPTLLAARLLLGIGEAGALPSFAKVAFNWFPRSERAFASSIFDSGSRVGSALALPVVAWLVSVVGWRHSFIWTGLLGIVWVGVWLVLYRDPQHHPKVTAADLAALSASRTDPRAPDAVPAVPWLSLLRYRTIWGMMLGFFCLNFTIYFFITWFPTYLMQVRGFSLRDLGTLGMLPALLAIPFGWLGGLTSDAMIRRGFSATVARKTCLVGGMLTSCSIAFSVLTDSTFVALGLMTLSYAALAFTAANIWALPGEVSPSPGNVASIGALQNFAANLAGIGISTFTGVMLSLTHGSFVIPLTIAGALCVVGAGSYLFIVGPLERLPVLPPRAPRAAPVARSA</sequence>
<dbReference type="CDD" id="cd17319">
    <property type="entry name" value="MFS_ExuT_GudP_like"/>
    <property type="match status" value="1"/>
</dbReference>
<feature type="transmembrane region" description="Helical" evidence="5">
    <location>
        <begin position="267"/>
        <end position="288"/>
    </location>
</feature>
<name>A0A7W4PK66_9PROT</name>
<evidence type="ECO:0000313" key="7">
    <source>
        <dbReference type="EMBL" id="MBB2200498.1"/>
    </source>
</evidence>
<dbReference type="InterPro" id="IPR050382">
    <property type="entry name" value="MFS_Na/Anion_cotransporter"/>
</dbReference>
<keyword evidence="3 5" id="KW-1133">Transmembrane helix</keyword>
<dbReference type="AlphaFoldDB" id="A0A7W4PK66"/>
<keyword evidence="8" id="KW-1185">Reference proteome</keyword>
<feature type="transmembrane region" description="Helical" evidence="5">
    <location>
        <begin position="226"/>
        <end position="247"/>
    </location>
</feature>
<protein>
    <submittedName>
        <fullName evidence="7">MFS transporter</fullName>
    </submittedName>
</protein>
<feature type="transmembrane region" description="Helical" evidence="5">
    <location>
        <begin position="323"/>
        <end position="344"/>
    </location>
</feature>
<organism evidence="7 8">
    <name type="scientific">Gluconacetobacter tumulisoli</name>
    <dbReference type="NCBI Taxonomy" id="1286189"/>
    <lineage>
        <taxon>Bacteria</taxon>
        <taxon>Pseudomonadati</taxon>
        <taxon>Pseudomonadota</taxon>
        <taxon>Alphaproteobacteria</taxon>
        <taxon>Acetobacterales</taxon>
        <taxon>Acetobacteraceae</taxon>
        <taxon>Gluconacetobacter</taxon>
    </lineage>
</organism>
<reference evidence="7 8" key="1">
    <citation type="submission" date="2020-04" db="EMBL/GenBank/DDBJ databases">
        <title>Description of novel Gluconacetobacter.</title>
        <authorList>
            <person name="Sombolestani A."/>
        </authorList>
    </citation>
    <scope>NUCLEOTIDE SEQUENCE [LARGE SCALE GENOMIC DNA]</scope>
    <source>
        <strain evidence="7 8">LMG 27802</strain>
    </source>
</reference>
<accession>A0A7W4PK66</accession>
<dbReference type="PANTHER" id="PTHR11662">
    <property type="entry name" value="SOLUTE CARRIER FAMILY 17"/>
    <property type="match status" value="1"/>
</dbReference>
<proteinExistence type="predicted"/>
<dbReference type="EMBL" id="JABEQM010000002">
    <property type="protein sequence ID" value="MBB2200498.1"/>
    <property type="molecule type" value="Genomic_DNA"/>
</dbReference>
<feature type="domain" description="Major facilitator superfamily (MFS) profile" evidence="6">
    <location>
        <begin position="8"/>
        <end position="415"/>
    </location>
</feature>
<comment type="caution">
    <text evidence="7">The sequence shown here is derived from an EMBL/GenBank/DDBJ whole genome shotgun (WGS) entry which is preliminary data.</text>
</comment>
<evidence type="ECO:0000259" key="6">
    <source>
        <dbReference type="PROSITE" id="PS50850"/>
    </source>
</evidence>
<feature type="transmembrane region" description="Helical" evidence="5">
    <location>
        <begin position="99"/>
        <end position="121"/>
    </location>
</feature>
<dbReference type="Proteomes" id="UP000578030">
    <property type="component" value="Unassembled WGS sequence"/>
</dbReference>
<evidence type="ECO:0000256" key="4">
    <source>
        <dbReference type="ARBA" id="ARBA00023136"/>
    </source>
</evidence>
<dbReference type="RefSeq" id="WP_182954139.1">
    <property type="nucleotide sequence ID" value="NZ_JABEQM010000002.1"/>
</dbReference>
<keyword evidence="4 5" id="KW-0472">Membrane</keyword>
<dbReference type="GO" id="GO:0016020">
    <property type="term" value="C:membrane"/>
    <property type="evidence" value="ECO:0007669"/>
    <property type="project" value="UniProtKB-SubCell"/>
</dbReference>
<feature type="transmembrane region" description="Helical" evidence="5">
    <location>
        <begin position="73"/>
        <end position="93"/>
    </location>
</feature>
<dbReference type="PANTHER" id="PTHR11662:SF399">
    <property type="entry name" value="FI19708P1-RELATED"/>
    <property type="match status" value="1"/>
</dbReference>
<dbReference type="Pfam" id="PF07690">
    <property type="entry name" value="MFS_1"/>
    <property type="match status" value="1"/>
</dbReference>
<dbReference type="InterPro" id="IPR011701">
    <property type="entry name" value="MFS"/>
</dbReference>
<dbReference type="GO" id="GO:0022857">
    <property type="term" value="F:transmembrane transporter activity"/>
    <property type="evidence" value="ECO:0007669"/>
    <property type="project" value="InterPro"/>
</dbReference>
<evidence type="ECO:0000313" key="8">
    <source>
        <dbReference type="Proteomes" id="UP000578030"/>
    </source>
</evidence>
<gene>
    <name evidence="7" type="ORF">HLH28_02715</name>
</gene>
<keyword evidence="2 5" id="KW-0812">Transmembrane</keyword>
<comment type="subcellular location">
    <subcellularLocation>
        <location evidence="1">Membrane</location>
        <topology evidence="1">Multi-pass membrane protein</topology>
    </subcellularLocation>
</comment>
<dbReference type="InterPro" id="IPR036259">
    <property type="entry name" value="MFS_trans_sf"/>
</dbReference>
<dbReference type="SUPFAM" id="SSF103473">
    <property type="entry name" value="MFS general substrate transporter"/>
    <property type="match status" value="1"/>
</dbReference>
<evidence type="ECO:0000256" key="1">
    <source>
        <dbReference type="ARBA" id="ARBA00004141"/>
    </source>
</evidence>
<evidence type="ECO:0000256" key="3">
    <source>
        <dbReference type="ARBA" id="ARBA00022989"/>
    </source>
</evidence>
<feature type="transmembrane region" description="Helical" evidence="5">
    <location>
        <begin position="365"/>
        <end position="384"/>
    </location>
</feature>
<dbReference type="Gene3D" id="1.20.1250.20">
    <property type="entry name" value="MFS general substrate transporter like domains"/>
    <property type="match status" value="2"/>
</dbReference>
<evidence type="ECO:0000256" key="2">
    <source>
        <dbReference type="ARBA" id="ARBA00022692"/>
    </source>
</evidence>
<dbReference type="PROSITE" id="PS50850">
    <property type="entry name" value="MFS"/>
    <property type="match status" value="1"/>
</dbReference>